<dbReference type="EMBL" id="JBGUBD010000001">
    <property type="protein sequence ID" value="MFA9476958.1"/>
    <property type="molecule type" value="Genomic_DNA"/>
</dbReference>
<sequence>MSEKHIQSSGKYITLAEAAKLAPGRPSANAVWRWARKGVKSRCGHRVHLQHVRAGGRVLTTAEWVEQFARDLAEADAEHFSAAEFGGHRRQQVSRTHRNEHDQARQRLAAKGLI</sequence>
<gene>
    <name evidence="2" type="ORF">ACERK3_01500</name>
</gene>
<dbReference type="InterPro" id="IPR011474">
    <property type="entry name" value="DUF1580"/>
</dbReference>
<evidence type="ECO:0000313" key="3">
    <source>
        <dbReference type="Proteomes" id="UP001575105"/>
    </source>
</evidence>
<name>A0ABV4U258_9BACT</name>
<keyword evidence="3" id="KW-1185">Reference proteome</keyword>
<accession>A0ABV4U258</accession>
<protein>
    <submittedName>
        <fullName evidence="2">DUF1580 domain-containing protein</fullName>
    </submittedName>
</protein>
<reference evidence="2 3" key="1">
    <citation type="submission" date="2024-08" db="EMBL/GenBank/DDBJ databases">
        <title>Whole-genome sequencing of halo(alkali)philic microorganisms from hypersaline lakes.</title>
        <authorList>
            <person name="Sorokin D.Y."/>
            <person name="Merkel A.Y."/>
            <person name="Messina E."/>
            <person name="Yakimov M."/>
        </authorList>
    </citation>
    <scope>NUCLEOTIDE SEQUENCE [LARGE SCALE GENOMIC DNA]</scope>
    <source>
        <strain evidence="2 3">AB-hyl4</strain>
    </source>
</reference>
<dbReference type="Pfam" id="PF07618">
    <property type="entry name" value="DUF1580"/>
    <property type="match status" value="1"/>
</dbReference>
<comment type="caution">
    <text evidence="2">The sequence shown here is derived from an EMBL/GenBank/DDBJ whole genome shotgun (WGS) entry which is preliminary data.</text>
</comment>
<proteinExistence type="predicted"/>
<feature type="region of interest" description="Disordered" evidence="1">
    <location>
        <begin position="83"/>
        <end position="114"/>
    </location>
</feature>
<evidence type="ECO:0000313" key="2">
    <source>
        <dbReference type="EMBL" id="MFA9476958.1"/>
    </source>
</evidence>
<dbReference type="Proteomes" id="UP001575105">
    <property type="component" value="Unassembled WGS sequence"/>
</dbReference>
<evidence type="ECO:0000256" key="1">
    <source>
        <dbReference type="SAM" id="MobiDB-lite"/>
    </source>
</evidence>
<organism evidence="2 3">
    <name type="scientific">Natronomicrosphaera hydrolytica</name>
    <dbReference type="NCBI Taxonomy" id="3242702"/>
    <lineage>
        <taxon>Bacteria</taxon>
        <taxon>Pseudomonadati</taxon>
        <taxon>Planctomycetota</taxon>
        <taxon>Phycisphaerae</taxon>
        <taxon>Phycisphaerales</taxon>
        <taxon>Phycisphaeraceae</taxon>
        <taxon>Natronomicrosphaera</taxon>
    </lineage>
</organism>